<feature type="domain" description="C2H2-type" evidence="9">
    <location>
        <begin position="20"/>
        <end position="50"/>
    </location>
</feature>
<keyword evidence="6" id="KW-0804">Transcription</keyword>
<organism evidence="10 11">
    <name type="scientific">Cucumis sativus</name>
    <name type="common">Cucumber</name>
    <dbReference type="NCBI Taxonomy" id="3659"/>
    <lineage>
        <taxon>Eukaryota</taxon>
        <taxon>Viridiplantae</taxon>
        <taxon>Streptophyta</taxon>
        <taxon>Embryophyta</taxon>
        <taxon>Tracheophyta</taxon>
        <taxon>Spermatophyta</taxon>
        <taxon>Magnoliopsida</taxon>
        <taxon>eudicotyledons</taxon>
        <taxon>Gunneridae</taxon>
        <taxon>Pentapetalae</taxon>
        <taxon>rosids</taxon>
        <taxon>fabids</taxon>
        <taxon>Cucurbitales</taxon>
        <taxon>Cucurbitaceae</taxon>
        <taxon>Benincaseae</taxon>
        <taxon>Cucumis</taxon>
    </lineage>
</organism>
<dbReference type="GO" id="GO:0005634">
    <property type="term" value="C:nucleus"/>
    <property type="evidence" value="ECO:0007669"/>
    <property type="project" value="UniProtKB-SubCell"/>
</dbReference>
<evidence type="ECO:0000313" key="10">
    <source>
        <dbReference type="EMBL" id="KGN58781.1"/>
    </source>
</evidence>
<evidence type="ECO:0000256" key="7">
    <source>
        <dbReference type="ARBA" id="ARBA00023242"/>
    </source>
</evidence>
<proteinExistence type="predicted"/>
<dbReference type="Proteomes" id="UP000029981">
    <property type="component" value="Chromosome 3"/>
</dbReference>
<evidence type="ECO:0000313" key="11">
    <source>
        <dbReference type="Proteomes" id="UP000029981"/>
    </source>
</evidence>
<feature type="domain" description="C2H2-type" evidence="9">
    <location>
        <begin position="59"/>
        <end position="84"/>
    </location>
</feature>
<evidence type="ECO:0000256" key="6">
    <source>
        <dbReference type="ARBA" id="ARBA00023163"/>
    </source>
</evidence>
<evidence type="ECO:0000256" key="2">
    <source>
        <dbReference type="ARBA" id="ARBA00022723"/>
    </source>
</evidence>
<keyword evidence="7" id="KW-0539">Nucleus</keyword>
<dbReference type="PROSITE" id="PS00028">
    <property type="entry name" value="ZINC_FINGER_C2H2_1"/>
    <property type="match status" value="2"/>
</dbReference>
<dbReference type="InterPro" id="IPR013087">
    <property type="entry name" value="Znf_C2H2_type"/>
</dbReference>
<name>A0A0A0LFC8_CUCSA</name>
<reference evidence="10 11" key="1">
    <citation type="journal article" date="2009" name="Nat. Genet.">
        <title>The genome of the cucumber, Cucumis sativus L.</title>
        <authorList>
            <person name="Huang S."/>
            <person name="Li R."/>
            <person name="Zhang Z."/>
            <person name="Li L."/>
            <person name="Gu X."/>
            <person name="Fan W."/>
            <person name="Lucas W.J."/>
            <person name="Wang X."/>
            <person name="Xie B."/>
            <person name="Ni P."/>
            <person name="Ren Y."/>
            <person name="Zhu H."/>
            <person name="Li J."/>
            <person name="Lin K."/>
            <person name="Jin W."/>
            <person name="Fei Z."/>
            <person name="Li G."/>
            <person name="Staub J."/>
            <person name="Kilian A."/>
            <person name="van der Vossen E.A."/>
            <person name="Wu Y."/>
            <person name="Guo J."/>
            <person name="He J."/>
            <person name="Jia Z."/>
            <person name="Ren Y."/>
            <person name="Tian G."/>
            <person name="Lu Y."/>
            <person name="Ruan J."/>
            <person name="Qian W."/>
            <person name="Wang M."/>
            <person name="Huang Q."/>
            <person name="Li B."/>
            <person name="Xuan Z."/>
            <person name="Cao J."/>
            <person name="Asan"/>
            <person name="Wu Z."/>
            <person name="Zhang J."/>
            <person name="Cai Q."/>
            <person name="Bai Y."/>
            <person name="Zhao B."/>
            <person name="Han Y."/>
            <person name="Li Y."/>
            <person name="Li X."/>
            <person name="Wang S."/>
            <person name="Shi Q."/>
            <person name="Liu S."/>
            <person name="Cho W.K."/>
            <person name="Kim J.Y."/>
            <person name="Xu Y."/>
            <person name="Heller-Uszynska K."/>
            <person name="Miao H."/>
            <person name="Cheng Z."/>
            <person name="Zhang S."/>
            <person name="Wu J."/>
            <person name="Yang Y."/>
            <person name="Kang H."/>
            <person name="Li M."/>
            <person name="Liang H."/>
            <person name="Ren X."/>
            <person name="Shi Z."/>
            <person name="Wen M."/>
            <person name="Jian M."/>
            <person name="Yang H."/>
            <person name="Zhang G."/>
            <person name="Yang Z."/>
            <person name="Chen R."/>
            <person name="Liu S."/>
            <person name="Li J."/>
            <person name="Ma L."/>
            <person name="Liu H."/>
            <person name="Zhou Y."/>
            <person name="Zhao J."/>
            <person name="Fang X."/>
            <person name="Li G."/>
            <person name="Fang L."/>
            <person name="Li Y."/>
            <person name="Liu D."/>
            <person name="Zheng H."/>
            <person name="Zhang Y."/>
            <person name="Qin N."/>
            <person name="Li Z."/>
            <person name="Yang G."/>
            <person name="Yang S."/>
            <person name="Bolund L."/>
            <person name="Kristiansen K."/>
            <person name="Zheng H."/>
            <person name="Li S."/>
            <person name="Zhang X."/>
            <person name="Yang H."/>
            <person name="Wang J."/>
            <person name="Sun R."/>
            <person name="Zhang B."/>
            <person name="Jiang S."/>
            <person name="Wang J."/>
            <person name="Du Y."/>
            <person name="Li S."/>
        </authorList>
    </citation>
    <scope>NUCLEOTIDE SEQUENCE [LARGE SCALE GENOMIC DNA]</scope>
    <source>
        <strain evidence="11">cv. 9930</strain>
    </source>
</reference>
<reference evidence="10 11" key="4">
    <citation type="journal article" date="2011" name="BMC Genomics">
        <title>RNA-Seq improves annotation of protein-coding genes in the cucumber genome.</title>
        <authorList>
            <person name="Li Z."/>
            <person name="Zhang Z."/>
            <person name="Yan P."/>
            <person name="Huang S."/>
            <person name="Fei Z."/>
            <person name="Lin K."/>
        </authorList>
    </citation>
    <scope>NUCLEOTIDE SEQUENCE [LARGE SCALE GENOMIC DNA]</scope>
    <source>
        <strain evidence="11">cv. 9930</strain>
    </source>
</reference>
<dbReference type="STRING" id="3659.A0A0A0LFC8"/>
<evidence type="ECO:0000256" key="3">
    <source>
        <dbReference type="ARBA" id="ARBA00022771"/>
    </source>
</evidence>
<dbReference type="PANTHER" id="PTHR46179">
    <property type="entry name" value="ZINC FINGER PROTEIN"/>
    <property type="match status" value="1"/>
</dbReference>
<keyword evidence="2" id="KW-0479">Metal-binding</keyword>
<dbReference type="AlphaFoldDB" id="A0A0A0LFC8"/>
<dbReference type="InterPro" id="IPR051061">
    <property type="entry name" value="Zinc_finger_trans_reg"/>
</dbReference>
<protein>
    <recommendedName>
        <fullName evidence="9">C2H2-type domain-containing protein</fullName>
    </recommendedName>
</protein>
<evidence type="ECO:0000256" key="1">
    <source>
        <dbReference type="ARBA" id="ARBA00004123"/>
    </source>
</evidence>
<dbReference type="InterPro" id="IPR036236">
    <property type="entry name" value="Znf_C2H2_sf"/>
</dbReference>
<accession>A0A0A0LFC8</accession>
<evidence type="ECO:0000256" key="5">
    <source>
        <dbReference type="ARBA" id="ARBA00023015"/>
    </source>
</evidence>
<keyword evidence="3 8" id="KW-0863">Zinc-finger</keyword>
<evidence type="ECO:0000256" key="4">
    <source>
        <dbReference type="ARBA" id="ARBA00022833"/>
    </source>
</evidence>
<sequence>MNGYVEYVNWLCQWHQGIAYKCSIESCSREFAYLSSVNRHLKEFHDDNALLEVECQKQFVCPEDKCGEVFRYASRLQKHEDSHG</sequence>
<dbReference type="SUPFAM" id="SSF57667">
    <property type="entry name" value="beta-beta-alpha zinc fingers"/>
    <property type="match status" value="2"/>
</dbReference>
<dbReference type="GO" id="GO:0008270">
    <property type="term" value="F:zinc ion binding"/>
    <property type="evidence" value="ECO:0007669"/>
    <property type="project" value="UniProtKB-KW"/>
</dbReference>
<reference evidence="10 11" key="2">
    <citation type="journal article" date="2009" name="PLoS ONE">
        <title>An integrated genetic and cytogenetic map of the cucumber genome.</title>
        <authorList>
            <person name="Ren Y."/>
            <person name="Zhang Z."/>
            <person name="Liu J."/>
            <person name="Staub J.E."/>
            <person name="Han Y."/>
            <person name="Cheng Z."/>
            <person name="Li X."/>
            <person name="Lu J."/>
            <person name="Miao H."/>
            <person name="Kang H."/>
            <person name="Xie B."/>
            <person name="Gu X."/>
            <person name="Wang X."/>
            <person name="Du Y."/>
            <person name="Jin W."/>
            <person name="Huang S."/>
        </authorList>
    </citation>
    <scope>NUCLEOTIDE SEQUENCE [LARGE SCALE GENOMIC DNA]</scope>
    <source>
        <strain evidence="11">cv. 9930</strain>
    </source>
</reference>
<dbReference type="Gramene" id="KGN58781">
    <property type="protein sequence ID" value="KGN58781"/>
    <property type="gene ID" value="Csa_3G731900"/>
</dbReference>
<comment type="subcellular location">
    <subcellularLocation>
        <location evidence="1">Nucleus</location>
    </subcellularLocation>
</comment>
<dbReference type="Gene3D" id="3.30.160.60">
    <property type="entry name" value="Classic Zinc Finger"/>
    <property type="match status" value="2"/>
</dbReference>
<evidence type="ECO:0000259" key="9">
    <source>
        <dbReference type="PROSITE" id="PS50157"/>
    </source>
</evidence>
<reference evidence="10 11" key="3">
    <citation type="journal article" date="2010" name="BMC Genomics">
        <title>Transcriptome sequencing and comparative analysis of cucumber flowers with different sex types.</title>
        <authorList>
            <person name="Guo S."/>
            <person name="Zheng Y."/>
            <person name="Joung J.G."/>
            <person name="Liu S."/>
            <person name="Zhang Z."/>
            <person name="Crasta O.R."/>
            <person name="Sobral B.W."/>
            <person name="Xu Y."/>
            <person name="Huang S."/>
            <person name="Fei Z."/>
        </authorList>
    </citation>
    <scope>NUCLEOTIDE SEQUENCE [LARGE SCALE GENOMIC DNA]</scope>
    <source>
        <strain evidence="11">cv. 9930</strain>
    </source>
</reference>
<evidence type="ECO:0000256" key="8">
    <source>
        <dbReference type="PROSITE-ProRule" id="PRU00042"/>
    </source>
</evidence>
<keyword evidence="5" id="KW-0805">Transcription regulation</keyword>
<dbReference type="EMBL" id="CM002924">
    <property type="protein sequence ID" value="KGN58781.1"/>
    <property type="molecule type" value="Genomic_DNA"/>
</dbReference>
<keyword evidence="11" id="KW-1185">Reference proteome</keyword>
<gene>
    <name evidence="10" type="ORF">Csa_3G731900</name>
</gene>
<dbReference type="PROSITE" id="PS50157">
    <property type="entry name" value="ZINC_FINGER_C2H2_2"/>
    <property type="match status" value="2"/>
</dbReference>
<keyword evidence="4" id="KW-0862">Zinc</keyword>
<dbReference type="SMART" id="SM00355">
    <property type="entry name" value="ZnF_C2H2"/>
    <property type="match status" value="2"/>
</dbReference>
<dbReference type="Pfam" id="PF00096">
    <property type="entry name" value="zf-C2H2"/>
    <property type="match status" value="1"/>
</dbReference>
<dbReference type="PANTHER" id="PTHR46179:SF13">
    <property type="entry name" value="C2H2-TYPE DOMAIN-CONTAINING PROTEIN"/>
    <property type="match status" value="1"/>
</dbReference>